<reference evidence="2" key="1">
    <citation type="journal article" date="2023" name="bioRxiv">
        <title>Improved chromosome-level genome assembly for marigold (Tagetes erecta).</title>
        <authorList>
            <person name="Jiang F."/>
            <person name="Yuan L."/>
            <person name="Wang S."/>
            <person name="Wang H."/>
            <person name="Xu D."/>
            <person name="Wang A."/>
            <person name="Fan W."/>
        </authorList>
    </citation>
    <scope>NUCLEOTIDE SEQUENCE</scope>
    <source>
        <strain evidence="2">WSJ</strain>
        <tissue evidence="2">Leaf</tissue>
    </source>
</reference>
<keyword evidence="3" id="KW-1185">Reference proteome</keyword>
<comment type="caution">
    <text evidence="2">The sequence shown here is derived from an EMBL/GenBank/DDBJ whole genome shotgun (WGS) entry which is preliminary data.</text>
</comment>
<dbReference type="EMBL" id="JAUHHV010000002">
    <property type="protein sequence ID" value="KAK1432528.1"/>
    <property type="molecule type" value="Genomic_DNA"/>
</dbReference>
<evidence type="ECO:0000313" key="2">
    <source>
        <dbReference type="EMBL" id="KAK1432528.1"/>
    </source>
</evidence>
<feature type="compositionally biased region" description="Basic residues" evidence="1">
    <location>
        <begin position="80"/>
        <end position="93"/>
    </location>
</feature>
<evidence type="ECO:0000256" key="1">
    <source>
        <dbReference type="SAM" id="MobiDB-lite"/>
    </source>
</evidence>
<evidence type="ECO:0000313" key="3">
    <source>
        <dbReference type="Proteomes" id="UP001229421"/>
    </source>
</evidence>
<feature type="region of interest" description="Disordered" evidence="1">
    <location>
        <begin position="74"/>
        <end position="93"/>
    </location>
</feature>
<dbReference type="AlphaFoldDB" id="A0AAD8P3Y0"/>
<dbReference type="Proteomes" id="UP001229421">
    <property type="component" value="Unassembled WGS sequence"/>
</dbReference>
<proteinExistence type="predicted"/>
<protein>
    <submittedName>
        <fullName evidence="2">Uncharacterized protein</fullName>
    </submittedName>
</protein>
<organism evidence="2 3">
    <name type="scientific">Tagetes erecta</name>
    <name type="common">African marigold</name>
    <dbReference type="NCBI Taxonomy" id="13708"/>
    <lineage>
        <taxon>Eukaryota</taxon>
        <taxon>Viridiplantae</taxon>
        <taxon>Streptophyta</taxon>
        <taxon>Embryophyta</taxon>
        <taxon>Tracheophyta</taxon>
        <taxon>Spermatophyta</taxon>
        <taxon>Magnoliopsida</taxon>
        <taxon>eudicotyledons</taxon>
        <taxon>Gunneridae</taxon>
        <taxon>Pentapetalae</taxon>
        <taxon>asterids</taxon>
        <taxon>campanulids</taxon>
        <taxon>Asterales</taxon>
        <taxon>Asteraceae</taxon>
        <taxon>Asteroideae</taxon>
        <taxon>Heliantheae alliance</taxon>
        <taxon>Tageteae</taxon>
        <taxon>Tagetes</taxon>
    </lineage>
</organism>
<name>A0AAD8P3Y0_TARER</name>
<accession>A0AAD8P3Y0</accession>
<sequence length="93" mass="10719">MHPSPNYSRRAALPQGTNPLLYSYLSRLQIEVFLIVKQQQHQQQQHNQIGSLCLIYHSLLHLFSVADDGDDDHLTGAHSGHLHLQHKHKQLRL</sequence>
<gene>
    <name evidence="2" type="ORF">QVD17_09425</name>
</gene>